<dbReference type="EMBL" id="JBEAFC010000007">
    <property type="protein sequence ID" value="KAL1550871.1"/>
    <property type="molecule type" value="Genomic_DNA"/>
</dbReference>
<organism evidence="8 9">
    <name type="scientific">Salvia divinorum</name>
    <name type="common">Maria pastora</name>
    <name type="synonym">Diviner's sage</name>
    <dbReference type="NCBI Taxonomy" id="28513"/>
    <lineage>
        <taxon>Eukaryota</taxon>
        <taxon>Viridiplantae</taxon>
        <taxon>Streptophyta</taxon>
        <taxon>Embryophyta</taxon>
        <taxon>Tracheophyta</taxon>
        <taxon>Spermatophyta</taxon>
        <taxon>Magnoliopsida</taxon>
        <taxon>eudicotyledons</taxon>
        <taxon>Gunneridae</taxon>
        <taxon>Pentapetalae</taxon>
        <taxon>asterids</taxon>
        <taxon>lamiids</taxon>
        <taxon>Lamiales</taxon>
        <taxon>Lamiaceae</taxon>
        <taxon>Nepetoideae</taxon>
        <taxon>Mentheae</taxon>
        <taxon>Salviinae</taxon>
        <taxon>Salvia</taxon>
        <taxon>Salvia subgen. Calosphace</taxon>
    </lineage>
</organism>
<reference evidence="8 9" key="1">
    <citation type="submission" date="2024-06" db="EMBL/GenBank/DDBJ databases">
        <title>A chromosome level genome sequence of Diviner's sage (Salvia divinorum).</title>
        <authorList>
            <person name="Ford S.A."/>
            <person name="Ro D.-K."/>
            <person name="Ness R.W."/>
            <person name="Phillips M.A."/>
        </authorList>
    </citation>
    <scope>NUCLEOTIDE SEQUENCE [LARGE SCALE GENOMIC DNA]</scope>
    <source>
        <strain evidence="8">SAF-2024a</strain>
        <tissue evidence="8">Leaf</tissue>
    </source>
</reference>
<keyword evidence="5" id="KW-0804">Transcription</keyword>
<dbReference type="InterPro" id="IPR056280">
    <property type="entry name" value="AIPP2-like_SPOC"/>
</dbReference>
<keyword evidence="3" id="KW-0862">Zinc</keyword>
<evidence type="ECO:0000313" key="9">
    <source>
        <dbReference type="Proteomes" id="UP001567538"/>
    </source>
</evidence>
<dbReference type="GO" id="GO:0008270">
    <property type="term" value="F:zinc ion binding"/>
    <property type="evidence" value="ECO:0007669"/>
    <property type="project" value="UniProtKB-KW"/>
</dbReference>
<evidence type="ECO:0000313" key="8">
    <source>
        <dbReference type="EMBL" id="KAL1550871.1"/>
    </source>
</evidence>
<evidence type="ECO:0000256" key="3">
    <source>
        <dbReference type="ARBA" id="ARBA00022833"/>
    </source>
</evidence>
<keyword evidence="4" id="KW-0805">Transcription regulation</keyword>
<keyword evidence="2" id="KW-0863">Zinc-finger</keyword>
<evidence type="ECO:0000256" key="6">
    <source>
        <dbReference type="SAM" id="MobiDB-lite"/>
    </source>
</evidence>
<evidence type="ECO:0000256" key="4">
    <source>
        <dbReference type="ARBA" id="ARBA00023015"/>
    </source>
</evidence>
<protein>
    <recommendedName>
        <fullName evidence="7">AIPP2-like SPOC-like domain-containing protein</fullName>
    </recommendedName>
</protein>
<dbReference type="PANTHER" id="PTHR33304:SF18">
    <property type="entry name" value="CHROMATIN REGULATOR PHD FAMILY-RELATED"/>
    <property type="match status" value="1"/>
</dbReference>
<evidence type="ECO:0000259" key="7">
    <source>
        <dbReference type="Pfam" id="PF23121"/>
    </source>
</evidence>
<feature type="domain" description="AIPP2-like SPOC-like" evidence="7">
    <location>
        <begin position="130"/>
        <end position="263"/>
    </location>
</feature>
<dbReference type="Proteomes" id="UP001567538">
    <property type="component" value="Unassembled WGS sequence"/>
</dbReference>
<evidence type="ECO:0000256" key="1">
    <source>
        <dbReference type="ARBA" id="ARBA00022723"/>
    </source>
</evidence>
<keyword evidence="1" id="KW-0479">Metal-binding</keyword>
<dbReference type="InterPro" id="IPR049914">
    <property type="entry name" value="PHD1-3/5-6"/>
</dbReference>
<comment type="caution">
    <text evidence="8">The sequence shown here is derived from an EMBL/GenBank/DDBJ whole genome shotgun (WGS) entry which is preliminary data.</text>
</comment>
<evidence type="ECO:0000256" key="2">
    <source>
        <dbReference type="ARBA" id="ARBA00022771"/>
    </source>
</evidence>
<sequence length="271" mass="29856">MENTDYSPASSECQFKASSSRKRKPCFSDEESSTDKSKKIRRGDCNPPSKSKEDSSTGYSVEPESDDEYYGCGPKAGNHSSAGVGDSPQSHSGDYNPNHCEYPTPAECKRRDPFWGGEVQHAQPLIRSAWAGRFVVYSDFEFTCETFDGLKASVSSKACAAVRSVAVRLPASINWEKVPRASVWPKSFARKGGPTDDDIALFFFPSVAAKHESGYESLMFDLIREDAALTAEVMGSELLLFTSVDLPPLFTRFQGSLYLWGVFRGDQPCCL</sequence>
<gene>
    <name evidence="8" type="ORF">AAHA92_18780</name>
</gene>
<dbReference type="Pfam" id="PF23121">
    <property type="entry name" value="SPOC_AIPP2"/>
    <property type="match status" value="1"/>
</dbReference>
<feature type="region of interest" description="Disordered" evidence="6">
    <location>
        <begin position="1"/>
        <end position="98"/>
    </location>
</feature>
<dbReference type="PANTHER" id="PTHR33304">
    <property type="match status" value="1"/>
</dbReference>
<name>A0ABD1H7E0_SALDI</name>
<dbReference type="AlphaFoldDB" id="A0ABD1H7E0"/>
<evidence type="ECO:0000256" key="5">
    <source>
        <dbReference type="ARBA" id="ARBA00023163"/>
    </source>
</evidence>
<feature type="compositionally biased region" description="Polar residues" evidence="6">
    <location>
        <begin position="1"/>
        <end position="18"/>
    </location>
</feature>
<keyword evidence="9" id="KW-1185">Reference proteome</keyword>
<accession>A0ABD1H7E0</accession>
<proteinExistence type="predicted"/>